<dbReference type="SUPFAM" id="SSF55347">
    <property type="entry name" value="Glyceraldehyde-3-phosphate dehydrogenase-like, C-terminal domain"/>
    <property type="match status" value="1"/>
</dbReference>
<dbReference type="InterPro" id="IPR000683">
    <property type="entry name" value="Gfo/Idh/MocA-like_OxRdtase_N"/>
</dbReference>
<dbReference type="InterPro" id="IPR055170">
    <property type="entry name" value="GFO_IDH_MocA-like_dom"/>
</dbReference>
<dbReference type="Gene3D" id="3.40.50.720">
    <property type="entry name" value="NAD(P)-binding Rossmann-like Domain"/>
    <property type="match status" value="1"/>
</dbReference>
<comment type="caution">
    <text evidence="3">The sequence shown here is derived from an EMBL/GenBank/DDBJ whole genome shotgun (WGS) entry which is preliminary data.</text>
</comment>
<evidence type="ECO:0000313" key="3">
    <source>
        <dbReference type="EMBL" id="HHF08351.1"/>
    </source>
</evidence>
<evidence type="ECO:0000259" key="1">
    <source>
        <dbReference type="Pfam" id="PF01408"/>
    </source>
</evidence>
<dbReference type="GO" id="GO:0000166">
    <property type="term" value="F:nucleotide binding"/>
    <property type="evidence" value="ECO:0007669"/>
    <property type="project" value="InterPro"/>
</dbReference>
<dbReference type="SUPFAM" id="SSF51735">
    <property type="entry name" value="NAD(P)-binding Rossmann-fold domains"/>
    <property type="match status" value="1"/>
</dbReference>
<dbReference type="GO" id="GO:0006740">
    <property type="term" value="P:NADPH regeneration"/>
    <property type="evidence" value="ECO:0007669"/>
    <property type="project" value="TreeGrafter"/>
</dbReference>
<dbReference type="PANTHER" id="PTHR42840:SF5">
    <property type="entry name" value="NAD(P)-BINDING ROSSMANN-FOLD SUPERFAMILY PROTEIN"/>
    <property type="match status" value="1"/>
</dbReference>
<evidence type="ECO:0000259" key="2">
    <source>
        <dbReference type="Pfam" id="PF22725"/>
    </source>
</evidence>
<gene>
    <name evidence="3" type="ORF">ENL26_01075</name>
</gene>
<dbReference type="Pfam" id="PF22725">
    <property type="entry name" value="GFO_IDH_MocA_C3"/>
    <property type="match status" value="1"/>
</dbReference>
<proteinExistence type="predicted"/>
<dbReference type="PANTHER" id="PTHR42840">
    <property type="entry name" value="NAD(P)-BINDING ROSSMANN-FOLD SUPERFAMILY PROTEIN-RELATED"/>
    <property type="match status" value="1"/>
</dbReference>
<organism evidence="3">
    <name type="scientific">Kosmotoga arenicorallina</name>
    <dbReference type="NCBI Taxonomy" id="688066"/>
    <lineage>
        <taxon>Bacteria</taxon>
        <taxon>Thermotogati</taxon>
        <taxon>Thermotogota</taxon>
        <taxon>Thermotogae</taxon>
        <taxon>Kosmotogales</taxon>
        <taxon>Kosmotogaceae</taxon>
        <taxon>Kosmotoga</taxon>
    </lineage>
</organism>
<protein>
    <submittedName>
        <fullName evidence="3">Gfo/Idh/MocA family oxidoreductase</fullName>
    </submittedName>
</protein>
<dbReference type="InterPro" id="IPR036291">
    <property type="entry name" value="NAD(P)-bd_dom_sf"/>
</dbReference>
<sequence>MEKLRLAIIGCGIAARELHLPALKRLRDRIEIVALASRTREKAEQLSLMIEPKPRVFDSADELMASGVAEAVDLALPTILNPDFIEKALKYNLHVIAEKPIAIDMKNAKKVLNLENNSDKTVYIAENYRHIPVFQKAARIINDGGIGKPAFLVWKSTKLMDKEDKYVQTSWRKKPLHIAGFISDAGVHHIAATRTMLGDIEEVSAYLKRVRNYLGAEDTITMNLLFENGAIGNYIASYGLEFGNEISIIGTEGNMYIEGNIIKIFTARDQKTVEVQDNDGFLEEFSDFYNVVKFGKENLLGSSAQALKDLMVIEAAVKSFKERKHVKITSILE</sequence>
<feature type="domain" description="GFO/IDH/MocA-like oxidoreductase" evidence="2">
    <location>
        <begin position="134"/>
        <end position="254"/>
    </location>
</feature>
<dbReference type="Pfam" id="PF01408">
    <property type="entry name" value="GFO_IDH_MocA"/>
    <property type="match status" value="1"/>
</dbReference>
<dbReference type="EMBL" id="DRTH01000060">
    <property type="protein sequence ID" value="HHF08351.1"/>
    <property type="molecule type" value="Genomic_DNA"/>
</dbReference>
<reference evidence="3" key="1">
    <citation type="journal article" date="2020" name="mSystems">
        <title>Genome- and Community-Level Interaction Insights into Carbon Utilization and Element Cycling Functions of Hydrothermarchaeota in Hydrothermal Sediment.</title>
        <authorList>
            <person name="Zhou Z."/>
            <person name="Liu Y."/>
            <person name="Xu W."/>
            <person name="Pan J."/>
            <person name="Luo Z.H."/>
            <person name="Li M."/>
        </authorList>
    </citation>
    <scope>NUCLEOTIDE SEQUENCE [LARGE SCALE GENOMIC DNA]</scope>
    <source>
        <strain evidence="3">HyVt-80</strain>
    </source>
</reference>
<dbReference type="Gene3D" id="3.30.360.10">
    <property type="entry name" value="Dihydrodipicolinate Reductase, domain 2"/>
    <property type="match status" value="1"/>
</dbReference>
<dbReference type="Proteomes" id="UP000886129">
    <property type="component" value="Unassembled WGS sequence"/>
</dbReference>
<name>A0A7C5HXB3_9BACT</name>
<accession>A0A7C5HXB3</accession>
<dbReference type="GO" id="GO:0005737">
    <property type="term" value="C:cytoplasm"/>
    <property type="evidence" value="ECO:0007669"/>
    <property type="project" value="TreeGrafter"/>
</dbReference>
<feature type="domain" description="Gfo/Idh/MocA-like oxidoreductase N-terminal" evidence="1">
    <location>
        <begin position="5"/>
        <end position="124"/>
    </location>
</feature>
<dbReference type="GO" id="GO:0016491">
    <property type="term" value="F:oxidoreductase activity"/>
    <property type="evidence" value="ECO:0007669"/>
    <property type="project" value="TreeGrafter"/>
</dbReference>
<dbReference type="AlphaFoldDB" id="A0A7C5HXB3"/>